<sequence length="83" mass="9347">MTIIEQIYEIVKSLPQEQASEILTFAEFIRAQHLNANPSSATLDTSTPWAELVYSLAGTWAEDFPTLEDIRAESGEDILRESF</sequence>
<organism evidence="1 2">
    <name type="scientific">Planktothrix mougeotii LEGE 06226</name>
    <dbReference type="NCBI Taxonomy" id="1828728"/>
    <lineage>
        <taxon>Bacteria</taxon>
        <taxon>Bacillati</taxon>
        <taxon>Cyanobacteriota</taxon>
        <taxon>Cyanophyceae</taxon>
        <taxon>Oscillatoriophycideae</taxon>
        <taxon>Oscillatoriales</taxon>
        <taxon>Microcoleaceae</taxon>
        <taxon>Planktothrix</taxon>
    </lineage>
</organism>
<reference evidence="1 2" key="1">
    <citation type="submission" date="2020-10" db="EMBL/GenBank/DDBJ databases">
        <authorList>
            <person name="Castelo-Branco R."/>
            <person name="Eusebio N."/>
            <person name="Adriana R."/>
            <person name="Vieira A."/>
            <person name="Brugerolle De Fraissinette N."/>
            <person name="Rezende De Castro R."/>
            <person name="Schneider M.P."/>
            <person name="Vasconcelos V."/>
            <person name="Leao P.N."/>
        </authorList>
    </citation>
    <scope>NUCLEOTIDE SEQUENCE [LARGE SCALE GENOMIC DNA]</scope>
    <source>
        <strain evidence="1 2">LEGE 06226</strain>
    </source>
</reference>
<dbReference type="Proteomes" id="UP000640725">
    <property type="component" value="Unassembled WGS sequence"/>
</dbReference>
<evidence type="ECO:0000313" key="1">
    <source>
        <dbReference type="EMBL" id="MBE9142671.1"/>
    </source>
</evidence>
<proteinExistence type="predicted"/>
<gene>
    <name evidence="1" type="ORF">IQ236_05460</name>
</gene>
<comment type="caution">
    <text evidence="1">The sequence shown here is derived from an EMBL/GenBank/DDBJ whole genome shotgun (WGS) entry which is preliminary data.</text>
</comment>
<name>A0ABR9U884_9CYAN</name>
<protein>
    <submittedName>
        <fullName evidence="1">DUF2281 domain-containing protein</fullName>
    </submittedName>
</protein>
<accession>A0ABR9U884</accession>
<dbReference type="RefSeq" id="WP_193868319.1">
    <property type="nucleotide sequence ID" value="NZ_JADEWU010000007.1"/>
</dbReference>
<dbReference type="EMBL" id="JADEWU010000007">
    <property type="protein sequence ID" value="MBE9142671.1"/>
    <property type="molecule type" value="Genomic_DNA"/>
</dbReference>
<keyword evidence="2" id="KW-1185">Reference proteome</keyword>
<evidence type="ECO:0000313" key="2">
    <source>
        <dbReference type="Proteomes" id="UP000640725"/>
    </source>
</evidence>